<dbReference type="Proteomes" id="UP000574317">
    <property type="component" value="Unassembled WGS sequence"/>
</dbReference>
<accession>A0A8H5JG11</accession>
<keyword evidence="2" id="KW-0539">Nucleus</keyword>
<sequence>MEIQFSIPITGGRSNSSAPKRHVKCDETKPACLNCLKWRGSCDGYGDAAATPAESATEPRPRSTASRSKATANSATKSRATSKIKVSTGSTAVVKARPPTIPEEPAINTICFTSSEQRSYFDEWSALSVGFLSGGLGDSRLWTTTMPQLTLQEPSLRYAAMAVGALRKASNVEFEASSPGNELAGDNKHYLNAIVYYCEALQLQAKARPTKEGLRTAMLASLLFICFEAQRGNMPAALKHITHGFSMLNELAACTDKAPSLVRIAPAPPALVQEILDCYKPLELQSRSFMGSYKKFFFPPKPPAVAANQASPSQTASPRSVSSPPSQPGTPWANAPSGQQNPVGLPSPQSQASPQAMPDQQTPPRAPPQRPPGIAPFTKHSPYFRPKQTNIRVIEDMPAVFSSLDEAHGYWTLLQRQLVQYIPLLTATTAQLALTKVRDMKELEMKLDSVRQNPRVSKFLEESRHWLQRWSTSFSPLLQTAQDNRHNDEQSYLQAINFHIEFLILYIYTAMPRYSGVETAKDLTPQYRELNAIAETLIASRPNCGFAMDSGWTWPLFVSAFGCRDSEVKQDAIRILGKYPIRNALRDSRVFRAIALKNLEVEAMNAMEGDEDEQWLRLRRRELVFEDLGMNIIFRYAEKNQATGEWELIEEVAAFMVGEDGGSGNLTLSRRVEDSVRREPQEMSDGPVGYAHSSFYGDLKRQNTMTDTSLPLIHSIITDYLSTSSSLPINTADSASWLATDSNPANDRLHARSAPLSSLFPPLSDHRRPTGDTENMDPSLKRDLPASAANPTTLPSATTNKQQKKPSLGRILSLPPKWLSTYEEFITKNAGQVSQIESALRSLTYIIPGRFRDAEIASESIHSGVQLLSLYHDSLLQKAIARLPMASMPSAHARYTRYWTQRSGAYRRIAMFLQMIIYTEMLWEMTAKRRGGEKSRWKVVVILEALKAFCRLLLLRITRSRPLVTPVLPEREPIPEDAAADEEEEIAYRSESELMDDVSVNGSVSGSSRDMKPAHEREWTMPRTGMSLPSLPEGGDISSYLLGRVLTADDIKPATKLLNQLQGSGQGAEILQILSPLIYASAMAYNIRRGGDKKNWTPWLIGFAVEYAARQLRDRGLRTTSLEREEWSKRGWAMGWWAMRGAAYENITKGVVGGVTKRMPSFIGGILEDYEYLWENYYFSTSA</sequence>
<dbReference type="CDD" id="cd00067">
    <property type="entry name" value="GAL4"/>
    <property type="match status" value="1"/>
</dbReference>
<evidence type="ECO:0000256" key="3">
    <source>
        <dbReference type="SAM" id="MobiDB-lite"/>
    </source>
</evidence>
<dbReference type="InterPro" id="IPR036864">
    <property type="entry name" value="Zn2-C6_fun-type_DNA-bd_sf"/>
</dbReference>
<dbReference type="GO" id="GO:0000981">
    <property type="term" value="F:DNA-binding transcription factor activity, RNA polymerase II-specific"/>
    <property type="evidence" value="ECO:0007669"/>
    <property type="project" value="InterPro"/>
</dbReference>
<comment type="caution">
    <text evidence="5">The sequence shown here is derived from an EMBL/GenBank/DDBJ whole genome shotgun (WGS) entry which is preliminary data.</text>
</comment>
<feature type="compositionally biased region" description="Pro residues" evidence="3">
    <location>
        <begin position="364"/>
        <end position="374"/>
    </location>
</feature>
<organism evidence="5 6">
    <name type="scientific">Fusarium napiforme</name>
    <dbReference type="NCBI Taxonomy" id="42672"/>
    <lineage>
        <taxon>Eukaryota</taxon>
        <taxon>Fungi</taxon>
        <taxon>Dikarya</taxon>
        <taxon>Ascomycota</taxon>
        <taxon>Pezizomycotina</taxon>
        <taxon>Sordariomycetes</taxon>
        <taxon>Hypocreomycetidae</taxon>
        <taxon>Hypocreales</taxon>
        <taxon>Nectriaceae</taxon>
        <taxon>Fusarium</taxon>
        <taxon>Fusarium fujikuroi species complex</taxon>
    </lineage>
</organism>
<protein>
    <recommendedName>
        <fullName evidence="4">Zn(2)-C6 fungal-type domain-containing protein</fullName>
    </recommendedName>
</protein>
<dbReference type="GO" id="GO:0005778">
    <property type="term" value="C:peroxisomal membrane"/>
    <property type="evidence" value="ECO:0007669"/>
    <property type="project" value="TreeGrafter"/>
</dbReference>
<dbReference type="Pfam" id="PF00172">
    <property type="entry name" value="Zn_clus"/>
    <property type="match status" value="1"/>
</dbReference>
<feature type="region of interest" description="Disordered" evidence="3">
    <location>
        <begin position="1"/>
        <end position="22"/>
    </location>
</feature>
<dbReference type="Pfam" id="PF08610">
    <property type="entry name" value="Pex16"/>
    <property type="match status" value="1"/>
</dbReference>
<dbReference type="GO" id="GO:0008270">
    <property type="term" value="F:zinc ion binding"/>
    <property type="evidence" value="ECO:0007669"/>
    <property type="project" value="InterPro"/>
</dbReference>
<feature type="domain" description="Zn(2)-C6 fungal-type" evidence="4">
    <location>
        <begin position="20"/>
        <end position="45"/>
    </location>
</feature>
<reference evidence="5 6" key="1">
    <citation type="submission" date="2020-05" db="EMBL/GenBank/DDBJ databases">
        <title>Identification and distribution of gene clusters putatively required for synthesis of sphingolipid metabolism inhibitors in phylogenetically diverse species of the filamentous fungus Fusarium.</title>
        <authorList>
            <person name="Kim H.-S."/>
            <person name="Busman M."/>
            <person name="Brown D.W."/>
            <person name="Divon H."/>
            <person name="Uhlig S."/>
            <person name="Proctor R.H."/>
        </authorList>
    </citation>
    <scope>NUCLEOTIDE SEQUENCE [LARGE SCALE GENOMIC DNA]</scope>
    <source>
        <strain evidence="5 6">NRRL 25196</strain>
    </source>
</reference>
<feature type="compositionally biased region" description="Low complexity" evidence="3">
    <location>
        <begin position="48"/>
        <end position="58"/>
    </location>
</feature>
<evidence type="ECO:0000256" key="2">
    <source>
        <dbReference type="ARBA" id="ARBA00023242"/>
    </source>
</evidence>
<dbReference type="SUPFAM" id="SSF57701">
    <property type="entry name" value="Zn2/Cys6 DNA-binding domain"/>
    <property type="match status" value="1"/>
</dbReference>
<dbReference type="GO" id="GO:0007031">
    <property type="term" value="P:peroxisome organization"/>
    <property type="evidence" value="ECO:0007669"/>
    <property type="project" value="TreeGrafter"/>
</dbReference>
<proteinExistence type="inferred from homology"/>
<evidence type="ECO:0000259" key="4">
    <source>
        <dbReference type="Pfam" id="PF00172"/>
    </source>
</evidence>
<dbReference type="InterPro" id="IPR001138">
    <property type="entry name" value="Zn2Cys6_DnaBD"/>
</dbReference>
<feature type="compositionally biased region" description="Polar residues" evidence="3">
    <location>
        <begin position="336"/>
        <end position="354"/>
    </location>
</feature>
<feature type="region of interest" description="Disordered" evidence="3">
    <location>
        <begin position="753"/>
        <end position="807"/>
    </location>
</feature>
<feature type="compositionally biased region" description="Polar residues" evidence="3">
    <location>
        <begin position="789"/>
        <end position="801"/>
    </location>
</feature>
<keyword evidence="6" id="KW-1185">Reference proteome</keyword>
<dbReference type="PANTHER" id="PTHR13299">
    <property type="entry name" value="PEROXISOMAL MEMBRANE PROTEIN PEX16"/>
    <property type="match status" value="1"/>
</dbReference>
<evidence type="ECO:0000313" key="5">
    <source>
        <dbReference type="EMBL" id="KAF5554670.1"/>
    </source>
</evidence>
<evidence type="ECO:0000256" key="1">
    <source>
        <dbReference type="ARBA" id="ARBA00009505"/>
    </source>
</evidence>
<feature type="compositionally biased region" description="Polar residues" evidence="3">
    <location>
        <begin position="63"/>
        <end position="87"/>
    </location>
</feature>
<dbReference type="AlphaFoldDB" id="A0A8H5JG11"/>
<dbReference type="EMBL" id="JAAOAO010000232">
    <property type="protein sequence ID" value="KAF5554670.1"/>
    <property type="molecule type" value="Genomic_DNA"/>
</dbReference>
<evidence type="ECO:0000313" key="6">
    <source>
        <dbReference type="Proteomes" id="UP000574317"/>
    </source>
</evidence>
<dbReference type="PANTHER" id="PTHR13299:SF0">
    <property type="entry name" value="PEROXISOMAL MEMBRANE PROTEIN PEX16"/>
    <property type="match status" value="1"/>
</dbReference>
<name>A0A8H5JG11_9HYPO</name>
<gene>
    <name evidence="5" type="ORF">FNAPI_6349</name>
</gene>
<feature type="region of interest" description="Disordered" evidence="3">
    <location>
        <begin position="304"/>
        <end position="383"/>
    </location>
</feature>
<dbReference type="InterPro" id="IPR013919">
    <property type="entry name" value="Pex16"/>
</dbReference>
<feature type="region of interest" description="Disordered" evidence="3">
    <location>
        <begin position="47"/>
        <end position="87"/>
    </location>
</feature>
<comment type="similarity">
    <text evidence="1">Belongs to the peroxin-16 family.</text>
</comment>